<accession>A0A1S8NH30</accession>
<dbReference type="InterPro" id="IPR000801">
    <property type="entry name" value="Esterase-like"/>
</dbReference>
<dbReference type="Proteomes" id="UP000191154">
    <property type="component" value="Unassembled WGS sequence"/>
</dbReference>
<name>A0A1S8NH30_CLOSA</name>
<protein>
    <submittedName>
        <fullName evidence="1">Enterobactin/ferric enterobactin esterase</fullName>
    </submittedName>
</protein>
<evidence type="ECO:0000313" key="1">
    <source>
        <dbReference type="EMBL" id="OOM15769.1"/>
    </source>
</evidence>
<dbReference type="RefSeq" id="WP_077863560.1">
    <property type="nucleotide sequence ID" value="NZ_LZYZ01000001.1"/>
</dbReference>
<dbReference type="Pfam" id="PF00756">
    <property type="entry name" value="Esterase"/>
    <property type="match status" value="1"/>
</dbReference>
<dbReference type="Gene3D" id="3.40.50.1820">
    <property type="entry name" value="alpha/beta hydrolase"/>
    <property type="match status" value="1"/>
</dbReference>
<dbReference type="EMBL" id="LZYZ01000001">
    <property type="protein sequence ID" value="OOM15769.1"/>
    <property type="molecule type" value="Genomic_DNA"/>
</dbReference>
<dbReference type="AlphaFoldDB" id="A0A1S8NH30"/>
<gene>
    <name evidence="1" type="ORF">CLOSAC_00400</name>
</gene>
<reference evidence="1 2" key="1">
    <citation type="submission" date="2016-05" db="EMBL/GenBank/DDBJ databases">
        <title>Microbial solvent formation.</title>
        <authorList>
            <person name="Poehlein A."/>
            <person name="Montoya Solano J.D."/>
            <person name="Flitsch S."/>
            <person name="Krabben P."/>
            <person name="Duerre P."/>
            <person name="Daniel R."/>
        </authorList>
    </citation>
    <scope>NUCLEOTIDE SEQUENCE [LARGE SCALE GENOMIC DNA]</scope>
    <source>
        <strain evidence="1 2">L1-8</strain>
    </source>
</reference>
<dbReference type="PANTHER" id="PTHR48098">
    <property type="entry name" value="ENTEROCHELIN ESTERASE-RELATED"/>
    <property type="match status" value="1"/>
</dbReference>
<dbReference type="SUPFAM" id="SSF53474">
    <property type="entry name" value="alpha/beta-Hydrolases"/>
    <property type="match status" value="1"/>
</dbReference>
<sequence>MILRGNVFSKILEMQTGITIVTPNELKTDGSYKVAYLLHGLCGSNGDWADFTMLPVYSDNYDVIFIMPEVARSFYTDMKYGAKFFTYITEELPLICKSFFNISSKREDTMVIGGSMGGYGALKCALSKPEQYGVCGAFSSACLFLKEGLEIQRYDENTEEFRKTKKIFGEQILSDFKAIFGDNLEWNPDYEILELAKKLNEKSYKPKIYTSCGSQDYFREDNMRFSKEMKKLDFDFTYEEWNGVHDWYFFNEALKKFLERCV</sequence>
<dbReference type="STRING" id="169679.CSACC_33660"/>
<proteinExistence type="predicted"/>
<dbReference type="GO" id="GO:0016747">
    <property type="term" value="F:acyltransferase activity, transferring groups other than amino-acyl groups"/>
    <property type="evidence" value="ECO:0007669"/>
    <property type="project" value="TreeGrafter"/>
</dbReference>
<dbReference type="InterPro" id="IPR029058">
    <property type="entry name" value="AB_hydrolase_fold"/>
</dbReference>
<evidence type="ECO:0000313" key="2">
    <source>
        <dbReference type="Proteomes" id="UP000191154"/>
    </source>
</evidence>
<dbReference type="InterPro" id="IPR050583">
    <property type="entry name" value="Mycobacterial_A85_antigen"/>
</dbReference>
<dbReference type="PANTHER" id="PTHR48098:SF1">
    <property type="entry name" value="DIACYLGLYCEROL ACYLTRANSFERASE_MYCOLYLTRANSFERASE AG85A"/>
    <property type="match status" value="1"/>
</dbReference>
<organism evidence="1 2">
    <name type="scientific">Clostridium saccharobutylicum</name>
    <dbReference type="NCBI Taxonomy" id="169679"/>
    <lineage>
        <taxon>Bacteria</taxon>
        <taxon>Bacillati</taxon>
        <taxon>Bacillota</taxon>
        <taxon>Clostridia</taxon>
        <taxon>Eubacteriales</taxon>
        <taxon>Clostridiaceae</taxon>
        <taxon>Clostridium</taxon>
    </lineage>
</organism>
<comment type="caution">
    <text evidence="1">The sequence shown here is derived from an EMBL/GenBank/DDBJ whole genome shotgun (WGS) entry which is preliminary data.</text>
</comment>